<feature type="compositionally biased region" description="Basic and acidic residues" evidence="1">
    <location>
        <begin position="114"/>
        <end position="124"/>
    </location>
</feature>
<feature type="region of interest" description="Disordered" evidence="1">
    <location>
        <begin position="114"/>
        <end position="141"/>
    </location>
</feature>
<comment type="caution">
    <text evidence="2">The sequence shown here is derived from an EMBL/GenBank/DDBJ whole genome shotgun (WGS) entry which is preliminary data.</text>
</comment>
<dbReference type="EMBL" id="ADNJ02000010">
    <property type="protein sequence ID" value="KHO10802.1"/>
    <property type="molecule type" value="Genomic_DNA"/>
</dbReference>
<name>A0A0B2XGW5_METRA</name>
<gene>
    <name evidence="2" type="ORF">MAA_11563</name>
</gene>
<dbReference type="OrthoDB" id="6133115at2759"/>
<proteinExistence type="predicted"/>
<accession>A0A0B2XGW5</accession>
<dbReference type="GeneID" id="23633011"/>
<dbReference type="KEGG" id="maj:MAA_11563"/>
<dbReference type="HOGENOM" id="CLU_1166074_0_0_1"/>
<dbReference type="AlphaFoldDB" id="A0A0B2XGW5"/>
<organism evidence="2 3">
    <name type="scientific">Metarhizium robertsii (strain ARSEF 23 / ATCC MYA-3075)</name>
    <name type="common">Metarhizium anisopliae (strain ARSEF 23)</name>
    <dbReference type="NCBI Taxonomy" id="655844"/>
    <lineage>
        <taxon>Eukaryota</taxon>
        <taxon>Fungi</taxon>
        <taxon>Dikarya</taxon>
        <taxon>Ascomycota</taxon>
        <taxon>Pezizomycotina</taxon>
        <taxon>Sordariomycetes</taxon>
        <taxon>Hypocreomycetidae</taxon>
        <taxon>Hypocreales</taxon>
        <taxon>Clavicipitaceae</taxon>
        <taxon>Metarhizium</taxon>
    </lineage>
</organism>
<evidence type="ECO:0000256" key="1">
    <source>
        <dbReference type="SAM" id="MobiDB-lite"/>
    </source>
</evidence>
<evidence type="ECO:0000313" key="3">
    <source>
        <dbReference type="Proteomes" id="UP000002498"/>
    </source>
</evidence>
<dbReference type="RefSeq" id="XP_011410780.1">
    <property type="nucleotide sequence ID" value="XM_011412478.1"/>
</dbReference>
<reference evidence="2 3" key="2">
    <citation type="journal article" date="2014" name="Proc. Natl. Acad. Sci. U.S.A.">
        <title>Trajectory and genomic determinants of fungal-pathogen speciation and host adaptation.</title>
        <authorList>
            <person name="Hu X."/>
            <person name="Xiao G."/>
            <person name="Zheng P."/>
            <person name="Shang Y."/>
            <person name="Su Y."/>
            <person name="Zhang X."/>
            <person name="Liu X."/>
            <person name="Zhan S."/>
            <person name="St Leger R.J."/>
            <person name="Wang C."/>
        </authorList>
    </citation>
    <scope>GENOME REANNOTATION</scope>
    <source>
        <strain evidence="3">ARSEF 23 / ATCC MYA-3075</strain>
    </source>
</reference>
<evidence type="ECO:0000313" key="2">
    <source>
        <dbReference type="EMBL" id="KHO10802.1"/>
    </source>
</evidence>
<sequence length="238" mass="26322">MVDSPAQVTSPTLSELYREGVKAFRGFLQALSEDDCRVIHLEQVHLPDLLDEYGRIHIWGCQTKADLPAYAPGSLDDTLRHDNELQPIVLGILMRLKELLSEGKLPTFIAQKKYDPSAGSDHDSTSSVSAESDVDSDDDVKYQNNRMPKIRLLVQLILEQIGSLFDFSALRRRQKITDKHIISIDSKPHVSAPSNSDTLPLSTCLTSADESHVTEKVFQDPDANEGAVLGVGKADENN</sequence>
<dbReference type="Proteomes" id="UP000002498">
    <property type="component" value="Unassembled WGS sequence"/>
</dbReference>
<keyword evidence="3" id="KW-1185">Reference proteome</keyword>
<reference evidence="2 3" key="1">
    <citation type="journal article" date="2011" name="PLoS Genet.">
        <title>Genome sequencing and comparative transcriptomics of the model entomopathogenic fungi Metarhizium anisopliae and M. acridum.</title>
        <authorList>
            <person name="Gao Q."/>
            <person name="Jin K."/>
            <person name="Ying S.H."/>
            <person name="Zhang Y."/>
            <person name="Xiao G."/>
            <person name="Shang Y."/>
            <person name="Duan Z."/>
            <person name="Hu X."/>
            <person name="Xie X.Q."/>
            <person name="Zhou G."/>
            <person name="Peng G."/>
            <person name="Luo Z."/>
            <person name="Huang W."/>
            <person name="Wang B."/>
            <person name="Fang W."/>
            <person name="Wang S."/>
            <person name="Zhong Y."/>
            <person name="Ma L.J."/>
            <person name="St Leger R.J."/>
            <person name="Zhao G.P."/>
            <person name="Pei Y."/>
            <person name="Feng M.G."/>
            <person name="Xia Y."/>
            <person name="Wang C."/>
        </authorList>
    </citation>
    <scope>NUCLEOTIDE SEQUENCE [LARGE SCALE GENOMIC DNA]</scope>
    <source>
        <strain evidence="3">ARSEF 23 / ATCC MYA-3075</strain>
    </source>
</reference>
<protein>
    <submittedName>
        <fullName evidence="2">Ankyrin repeat-containing domain protein</fullName>
    </submittedName>
</protein>